<dbReference type="SUPFAM" id="SSF53335">
    <property type="entry name" value="S-adenosyl-L-methionine-dependent methyltransferases"/>
    <property type="match status" value="1"/>
</dbReference>
<dbReference type="InterPro" id="IPR036390">
    <property type="entry name" value="WH_DNA-bd_sf"/>
</dbReference>
<dbReference type="PROSITE" id="PS51683">
    <property type="entry name" value="SAM_OMT_II"/>
    <property type="match status" value="1"/>
</dbReference>
<sequence>MNHEGPDDSVSQMLVHLRAAHLLRAAVVLDLADTLEDEALSVADLAVRTGTDPGVLGRLLAALASFGVFTLTEDGRYAHTALSRTMCSTHPVGRILAQDLKSDATWQAWSSLAAAAKEGRSPFAVVHGTDFYSYISEHDPEQAASFHQAMNNATEEDNGDVVAALGLPATGLVVDVGGGRGGLLRDVLRAAPELRGVLFDVEGVVADALPELVSDPLASRCETVAGDALAAVPEGADLYLLRFILHNWGDEDCVRILESCARAAKPGSRIVVVEVLLEKSGTPDAYTAMADMGMFVLFGSQERTEAEYAGLFDRAGLEYRGSTATESLHLFEAVAR</sequence>
<dbReference type="Gene3D" id="1.10.10.10">
    <property type="entry name" value="Winged helix-like DNA-binding domain superfamily/Winged helix DNA-binding domain"/>
    <property type="match status" value="1"/>
</dbReference>
<dbReference type="PANTHER" id="PTHR43712">
    <property type="entry name" value="PUTATIVE (AFU_ORTHOLOGUE AFUA_4G14580)-RELATED"/>
    <property type="match status" value="1"/>
</dbReference>
<evidence type="ECO:0000256" key="4">
    <source>
        <dbReference type="PIRSR" id="PIRSR005739-1"/>
    </source>
</evidence>
<dbReference type="Pfam" id="PF08100">
    <property type="entry name" value="Dimerisation"/>
    <property type="match status" value="1"/>
</dbReference>
<dbReference type="InterPro" id="IPR016461">
    <property type="entry name" value="COMT-like"/>
</dbReference>
<dbReference type="Proteomes" id="UP000199682">
    <property type="component" value="Unassembled WGS sequence"/>
</dbReference>
<accession>A0A1G8Z772</accession>
<dbReference type="Pfam" id="PF00891">
    <property type="entry name" value="Methyltransf_2"/>
    <property type="match status" value="1"/>
</dbReference>
<evidence type="ECO:0000256" key="1">
    <source>
        <dbReference type="ARBA" id="ARBA00022603"/>
    </source>
</evidence>
<dbReference type="InterPro" id="IPR012967">
    <property type="entry name" value="COMT_dimerisation"/>
</dbReference>
<feature type="domain" description="O-methyltransferase dimerisation" evidence="6">
    <location>
        <begin position="17"/>
        <end position="87"/>
    </location>
</feature>
<evidence type="ECO:0000259" key="6">
    <source>
        <dbReference type="Pfam" id="PF08100"/>
    </source>
</evidence>
<feature type="active site" description="Proton acceptor" evidence="4">
    <location>
        <position position="246"/>
    </location>
</feature>
<organism evidence="7 8">
    <name type="scientific">Lentzea albidocapillata subsp. violacea</name>
    <dbReference type="NCBI Taxonomy" id="128104"/>
    <lineage>
        <taxon>Bacteria</taxon>
        <taxon>Bacillati</taxon>
        <taxon>Actinomycetota</taxon>
        <taxon>Actinomycetes</taxon>
        <taxon>Pseudonocardiales</taxon>
        <taxon>Pseudonocardiaceae</taxon>
        <taxon>Lentzea</taxon>
    </lineage>
</organism>
<evidence type="ECO:0000313" key="8">
    <source>
        <dbReference type="Proteomes" id="UP000199682"/>
    </source>
</evidence>
<gene>
    <name evidence="7" type="ORF">SAMN04488074_104256</name>
</gene>
<evidence type="ECO:0000313" key="7">
    <source>
        <dbReference type="EMBL" id="SDK10504.1"/>
    </source>
</evidence>
<dbReference type="SUPFAM" id="SSF46785">
    <property type="entry name" value="Winged helix' DNA-binding domain"/>
    <property type="match status" value="1"/>
</dbReference>
<reference evidence="8" key="1">
    <citation type="submission" date="2016-10" db="EMBL/GenBank/DDBJ databases">
        <authorList>
            <person name="Varghese N."/>
            <person name="Submissions S."/>
        </authorList>
    </citation>
    <scope>NUCLEOTIDE SEQUENCE [LARGE SCALE GENOMIC DNA]</scope>
    <source>
        <strain evidence="8">DSM 44796</strain>
    </source>
</reference>
<dbReference type="GO" id="GO:0008171">
    <property type="term" value="F:O-methyltransferase activity"/>
    <property type="evidence" value="ECO:0007669"/>
    <property type="project" value="InterPro"/>
</dbReference>
<dbReference type="EMBL" id="FNET01000004">
    <property type="protein sequence ID" value="SDK10504.1"/>
    <property type="molecule type" value="Genomic_DNA"/>
</dbReference>
<proteinExistence type="predicted"/>
<dbReference type="InterPro" id="IPR001077">
    <property type="entry name" value="COMT_C"/>
</dbReference>
<dbReference type="PANTHER" id="PTHR43712:SF2">
    <property type="entry name" value="O-METHYLTRANSFERASE CICE"/>
    <property type="match status" value="1"/>
</dbReference>
<feature type="domain" description="O-methyltransferase C-terminal" evidence="5">
    <location>
        <begin position="109"/>
        <end position="317"/>
    </location>
</feature>
<dbReference type="GO" id="GO:0046983">
    <property type="term" value="F:protein dimerization activity"/>
    <property type="evidence" value="ECO:0007669"/>
    <property type="project" value="InterPro"/>
</dbReference>
<evidence type="ECO:0000256" key="3">
    <source>
        <dbReference type="ARBA" id="ARBA00022691"/>
    </source>
</evidence>
<keyword evidence="2 7" id="KW-0808">Transferase</keyword>
<name>A0A1G8Z772_9PSEU</name>
<dbReference type="AlphaFoldDB" id="A0A1G8Z772"/>
<dbReference type="Gene3D" id="3.40.50.150">
    <property type="entry name" value="Vaccinia Virus protein VP39"/>
    <property type="match status" value="1"/>
</dbReference>
<evidence type="ECO:0000256" key="2">
    <source>
        <dbReference type="ARBA" id="ARBA00022679"/>
    </source>
</evidence>
<protein>
    <submittedName>
        <fullName evidence="7">O-methyltransferase</fullName>
    </submittedName>
</protein>
<keyword evidence="1 7" id="KW-0489">Methyltransferase</keyword>
<keyword evidence="3" id="KW-0949">S-adenosyl-L-methionine</keyword>
<dbReference type="PIRSF" id="PIRSF005739">
    <property type="entry name" value="O-mtase"/>
    <property type="match status" value="1"/>
</dbReference>
<evidence type="ECO:0000259" key="5">
    <source>
        <dbReference type="Pfam" id="PF00891"/>
    </source>
</evidence>
<dbReference type="InterPro" id="IPR036388">
    <property type="entry name" value="WH-like_DNA-bd_sf"/>
</dbReference>
<dbReference type="RefSeq" id="WP_090005854.1">
    <property type="nucleotide sequence ID" value="NZ_FNET01000004.1"/>
</dbReference>
<dbReference type="GO" id="GO:0032259">
    <property type="term" value="P:methylation"/>
    <property type="evidence" value="ECO:0007669"/>
    <property type="project" value="UniProtKB-KW"/>
</dbReference>
<dbReference type="InterPro" id="IPR029063">
    <property type="entry name" value="SAM-dependent_MTases_sf"/>
</dbReference>